<comment type="caution">
    <text evidence="1">The sequence shown here is derived from an EMBL/GenBank/DDBJ whole genome shotgun (WGS) entry which is preliminary data.</text>
</comment>
<organism evidence="1 2">
    <name type="scientific">Faecalibacterium tardum</name>
    <dbReference type="NCBI Taxonomy" id="3133156"/>
    <lineage>
        <taxon>Bacteria</taxon>
        <taxon>Bacillati</taxon>
        <taxon>Bacillota</taxon>
        <taxon>Clostridia</taxon>
        <taxon>Eubacteriales</taxon>
        <taxon>Oscillospiraceae</taxon>
        <taxon>Faecalibacterium</taxon>
    </lineage>
</organism>
<evidence type="ECO:0000313" key="2">
    <source>
        <dbReference type="Proteomes" id="UP001457197"/>
    </source>
</evidence>
<proteinExistence type="predicted"/>
<sequence>MKDRDPARVDNPFLIEELSEERPGILLWMLEGLHRLLANRYQFTISERSIQNLEAAMADSDNLTQFMQATAYVRFKPDTEERSTYLYRAYTKWCEDNLESPVPQKKFSQFLLKNAGKYGLTFSKHIEGKFAFASAAQQ</sequence>
<keyword evidence="2" id="KW-1185">Reference proteome</keyword>
<evidence type="ECO:0000313" key="1">
    <source>
        <dbReference type="EMBL" id="MEQ2362788.1"/>
    </source>
</evidence>
<dbReference type="Proteomes" id="UP001457197">
    <property type="component" value="Unassembled WGS sequence"/>
</dbReference>
<protein>
    <recommendedName>
        <fullName evidence="3">DNA primase/nucleoside triphosphatase C-terminal domain-containing protein</fullName>
    </recommendedName>
</protein>
<dbReference type="RefSeq" id="WP_243005619.1">
    <property type="nucleotide sequence ID" value="NZ_JBBMEO010000024.1"/>
</dbReference>
<gene>
    <name evidence="1" type="ORF">WMO44_11660</name>
</gene>
<accession>A0ABV1AYR3</accession>
<dbReference type="EMBL" id="JBBMEO010000024">
    <property type="protein sequence ID" value="MEQ2362788.1"/>
    <property type="molecule type" value="Genomic_DNA"/>
</dbReference>
<name>A0ABV1AYR3_9FIRM</name>
<reference evidence="1 2" key="1">
    <citation type="submission" date="2024-03" db="EMBL/GenBank/DDBJ databases">
        <title>Human intestinal bacterial collection.</title>
        <authorList>
            <person name="Pauvert C."/>
            <person name="Hitch T.C.A."/>
            <person name="Clavel T."/>
        </authorList>
    </citation>
    <scope>NUCLEOTIDE SEQUENCE [LARGE SCALE GENOMIC DNA]</scope>
    <source>
        <strain evidence="1 2">CLA-AA-H175</strain>
    </source>
</reference>
<evidence type="ECO:0008006" key="3">
    <source>
        <dbReference type="Google" id="ProtNLM"/>
    </source>
</evidence>